<keyword evidence="1" id="KW-0472">Membrane</keyword>
<protein>
    <recommendedName>
        <fullName evidence="4">Pilus assembly protein TadE</fullName>
    </recommendedName>
</protein>
<dbReference type="AlphaFoldDB" id="A0A1X6X524"/>
<sequence length="150" mass="15637">MSSRGPRFQPRARGRADEGSALIEFVFGSVVLLIPLLYLLVALAQVQAGAYAAQSTAIDAAHSAARHPTAAQTTARDLGALHFADHGLEQADWQIDLSCSGTCTTAGTRVTATVVARIPIPGIPAVLGETRLPALTVRSSHTDLVAPAEE</sequence>
<evidence type="ECO:0008006" key="4">
    <source>
        <dbReference type="Google" id="ProtNLM"/>
    </source>
</evidence>
<dbReference type="Proteomes" id="UP000196581">
    <property type="component" value="Unassembled WGS sequence"/>
</dbReference>
<evidence type="ECO:0000313" key="3">
    <source>
        <dbReference type="Proteomes" id="UP000196581"/>
    </source>
</evidence>
<gene>
    <name evidence="2" type="ORF">FM105_03945</name>
</gene>
<keyword evidence="1" id="KW-1133">Transmembrane helix</keyword>
<keyword evidence="3" id="KW-1185">Reference proteome</keyword>
<organism evidence="2 3">
    <name type="scientific">Brevibacterium yomogidense</name>
    <dbReference type="NCBI Taxonomy" id="946573"/>
    <lineage>
        <taxon>Bacteria</taxon>
        <taxon>Bacillati</taxon>
        <taxon>Actinomycetota</taxon>
        <taxon>Actinomycetes</taxon>
        <taxon>Micrococcales</taxon>
        <taxon>Brevibacteriaceae</taxon>
        <taxon>Brevibacterium</taxon>
    </lineage>
</organism>
<dbReference type="EMBL" id="FWFF01000004">
    <property type="protein sequence ID" value="SLM94013.1"/>
    <property type="molecule type" value="Genomic_DNA"/>
</dbReference>
<feature type="transmembrane region" description="Helical" evidence="1">
    <location>
        <begin position="21"/>
        <end position="44"/>
    </location>
</feature>
<accession>A0A1X6X524</accession>
<evidence type="ECO:0000256" key="1">
    <source>
        <dbReference type="SAM" id="Phobius"/>
    </source>
</evidence>
<proteinExistence type="predicted"/>
<reference evidence="3" key="1">
    <citation type="submission" date="2017-02" db="EMBL/GenBank/DDBJ databases">
        <authorList>
            <person name="Dridi B."/>
        </authorList>
    </citation>
    <scope>NUCLEOTIDE SEQUENCE [LARGE SCALE GENOMIC DNA]</scope>
    <source>
        <strain evidence="3">B Co 03.10</strain>
    </source>
</reference>
<name>A0A1X6X524_9MICO</name>
<keyword evidence="1" id="KW-0812">Transmembrane</keyword>
<dbReference type="RefSeq" id="WP_087005071.1">
    <property type="nucleotide sequence ID" value="NZ_FWFF01000004.1"/>
</dbReference>
<evidence type="ECO:0000313" key="2">
    <source>
        <dbReference type="EMBL" id="SLM94013.1"/>
    </source>
</evidence>